<evidence type="ECO:0000313" key="1">
    <source>
        <dbReference type="EMBL" id="MBI3627701.1"/>
    </source>
</evidence>
<reference evidence="1" key="1">
    <citation type="submission" date="2020-07" db="EMBL/GenBank/DDBJ databases">
        <title>Huge and variable diversity of episymbiotic CPR bacteria and DPANN archaea in groundwater ecosystems.</title>
        <authorList>
            <person name="He C.Y."/>
            <person name="Keren R."/>
            <person name="Whittaker M."/>
            <person name="Farag I.F."/>
            <person name="Doudna J."/>
            <person name="Cate J.H.D."/>
            <person name="Banfield J.F."/>
        </authorList>
    </citation>
    <scope>NUCLEOTIDE SEQUENCE</scope>
    <source>
        <strain evidence="1">NC_groundwater_972_Pr1_S-0.2um_49_27</strain>
    </source>
</reference>
<name>A0A9D6QYS3_9BACT</name>
<sequence length="47" mass="5214">MSQNLYPAPISIMMQRIHSLKGEAVWRLTASITWSNIVQIGAGCQVL</sequence>
<proteinExistence type="predicted"/>
<dbReference type="EMBL" id="JACQCQ010000012">
    <property type="protein sequence ID" value="MBI3627701.1"/>
    <property type="molecule type" value="Genomic_DNA"/>
</dbReference>
<evidence type="ECO:0000313" key="2">
    <source>
        <dbReference type="Proteomes" id="UP000808388"/>
    </source>
</evidence>
<comment type="caution">
    <text evidence="1">The sequence shown here is derived from an EMBL/GenBank/DDBJ whole genome shotgun (WGS) entry which is preliminary data.</text>
</comment>
<dbReference type="AlphaFoldDB" id="A0A9D6QYS3"/>
<dbReference type="Proteomes" id="UP000808388">
    <property type="component" value="Unassembled WGS sequence"/>
</dbReference>
<protein>
    <submittedName>
        <fullName evidence="1">Uncharacterized protein</fullName>
    </submittedName>
</protein>
<accession>A0A9D6QYS3</accession>
<organism evidence="1 2">
    <name type="scientific">Candidatus Sungiibacteriota bacterium</name>
    <dbReference type="NCBI Taxonomy" id="2750080"/>
    <lineage>
        <taxon>Bacteria</taxon>
        <taxon>Candidatus Sungiibacteriota</taxon>
    </lineage>
</organism>
<gene>
    <name evidence="1" type="ORF">HY220_03100</name>
</gene>